<dbReference type="GO" id="GO:0042351">
    <property type="term" value="P:'de novo' GDP-L-fucose biosynthetic process"/>
    <property type="evidence" value="ECO:0007669"/>
    <property type="project" value="TreeGrafter"/>
</dbReference>
<comment type="cofactor">
    <cofactor evidence="2 7">
        <name>NADP(+)</name>
        <dbReference type="ChEBI" id="CHEBI:58349"/>
    </cofactor>
</comment>
<evidence type="ECO:0000256" key="1">
    <source>
        <dbReference type="ARBA" id="ARBA00000188"/>
    </source>
</evidence>
<organism evidence="9 10">
    <name type="scientific">Pedobacter insulae</name>
    <dbReference type="NCBI Taxonomy" id="414048"/>
    <lineage>
        <taxon>Bacteria</taxon>
        <taxon>Pseudomonadati</taxon>
        <taxon>Bacteroidota</taxon>
        <taxon>Sphingobacteriia</taxon>
        <taxon>Sphingobacteriales</taxon>
        <taxon>Sphingobacteriaceae</taxon>
        <taxon>Pedobacter</taxon>
    </lineage>
</organism>
<evidence type="ECO:0000256" key="5">
    <source>
        <dbReference type="ARBA" id="ARBA00023239"/>
    </source>
</evidence>
<sequence>MKVALITGVTGQDGAYLAEFLLKKGYFVHGIKRRSSLFNTDRIDHLYQDQHEQNVNFKLHYGDLTDSTNLIRIIQETQPDEIYNLAAMSHVQVSFEMPEYTANADGLGTLRLLEAVRILGLTQKTKIYQASTSELYGLVQAVPQSETTPFYPRSPYAVAKIYGYWITVNYREAYGMFACNGILFNHESPLRGETFVTRKITRAAAKIVLGLQDCLYLGNLSAQRDWGHAKDYIEAMWLILQQEKAEDFVIATGVTTTVRDFVKMTFAEMGIEIEFSGKDENEKGVIIDVDAEHVKRLGLNDERLKLGQTVVKVDPKYFRPTEVDLLLGDPTKSKTQLGWEPKYDLPALVKDMILSDLNLMKKDEYLKDGGYQTLNYFE</sequence>
<evidence type="ECO:0000313" key="9">
    <source>
        <dbReference type="EMBL" id="SFG61870.1"/>
    </source>
</evidence>
<keyword evidence="5 7" id="KW-0456">Lyase</keyword>
<gene>
    <name evidence="7" type="primary">gmd</name>
    <name evidence="9" type="ORF">SAMN04489864_101283</name>
</gene>
<dbReference type="NCBIfam" id="TIGR01472">
    <property type="entry name" value="gmd"/>
    <property type="match status" value="1"/>
</dbReference>
<dbReference type="EC" id="4.2.1.47" evidence="4 7"/>
<dbReference type="SUPFAM" id="SSF51735">
    <property type="entry name" value="NAD(P)-binding Rossmann-fold domains"/>
    <property type="match status" value="1"/>
</dbReference>
<evidence type="ECO:0000256" key="3">
    <source>
        <dbReference type="ARBA" id="ARBA00009263"/>
    </source>
</evidence>
<evidence type="ECO:0000256" key="4">
    <source>
        <dbReference type="ARBA" id="ARBA00011989"/>
    </source>
</evidence>
<dbReference type="AlphaFoldDB" id="A0A1I2TAQ0"/>
<dbReference type="Proteomes" id="UP000199666">
    <property type="component" value="Unassembled WGS sequence"/>
</dbReference>
<protein>
    <recommendedName>
        <fullName evidence="4 7">GDP-mannose 4,6-dehydratase</fullName>
        <ecNumber evidence="4 7">4.2.1.47</ecNumber>
    </recommendedName>
    <alternativeName>
        <fullName evidence="7">GDP-D-mannose dehydratase</fullName>
    </alternativeName>
</protein>
<dbReference type="EMBL" id="FOPP01000001">
    <property type="protein sequence ID" value="SFG61870.1"/>
    <property type="molecule type" value="Genomic_DNA"/>
</dbReference>
<accession>A0A1I2TAQ0</accession>
<evidence type="ECO:0000256" key="7">
    <source>
        <dbReference type="HAMAP-Rule" id="MF_00955"/>
    </source>
</evidence>
<comment type="function">
    <text evidence="6 7">Catalyzes the conversion of GDP-D-mannose to GDP-4-dehydro-6-deoxy-D-mannose.</text>
</comment>
<dbReference type="CDD" id="cd05260">
    <property type="entry name" value="GDP_MD_SDR_e"/>
    <property type="match status" value="1"/>
</dbReference>
<name>A0A1I2TAQ0_9SPHI</name>
<dbReference type="InterPro" id="IPR016040">
    <property type="entry name" value="NAD(P)-bd_dom"/>
</dbReference>
<proteinExistence type="inferred from homology"/>
<comment type="similarity">
    <text evidence="3 7">Belongs to the NAD(P)-dependent epimerase/dehydratase family. GDP-mannose 4,6-dehydratase subfamily.</text>
</comment>
<dbReference type="InterPro" id="IPR036291">
    <property type="entry name" value="NAD(P)-bd_dom_sf"/>
</dbReference>
<reference evidence="9 10" key="1">
    <citation type="submission" date="2016-10" db="EMBL/GenBank/DDBJ databases">
        <authorList>
            <person name="de Groot N.N."/>
        </authorList>
    </citation>
    <scope>NUCLEOTIDE SEQUENCE [LARGE SCALE GENOMIC DNA]</scope>
    <source>
        <strain evidence="9 10">DSM 18684</strain>
    </source>
</reference>
<comment type="catalytic activity">
    <reaction evidence="1 7">
        <text>GDP-alpha-D-mannose = GDP-4-dehydro-alpha-D-rhamnose + H2O</text>
        <dbReference type="Rhea" id="RHEA:23820"/>
        <dbReference type="ChEBI" id="CHEBI:15377"/>
        <dbReference type="ChEBI" id="CHEBI:57527"/>
        <dbReference type="ChEBI" id="CHEBI:57964"/>
        <dbReference type="EC" id="4.2.1.47"/>
    </reaction>
</comment>
<comment type="caution">
    <text evidence="7">Lacks conserved residue(s) required for the propagation of feature annotation.</text>
</comment>
<dbReference type="PANTHER" id="PTHR43715:SF1">
    <property type="entry name" value="GDP-MANNOSE 4,6 DEHYDRATASE"/>
    <property type="match status" value="1"/>
</dbReference>
<keyword evidence="10" id="KW-1185">Reference proteome</keyword>
<dbReference type="STRING" id="414048.SAMN04489864_101283"/>
<evidence type="ECO:0000256" key="6">
    <source>
        <dbReference type="ARBA" id="ARBA00059383"/>
    </source>
</evidence>
<dbReference type="OrthoDB" id="9779041at2"/>
<keyword evidence="7" id="KW-0521">NADP</keyword>
<dbReference type="InterPro" id="IPR006368">
    <property type="entry name" value="GDP_Man_deHydtase"/>
</dbReference>
<dbReference type="FunFam" id="3.40.50.720:FF:000924">
    <property type="entry name" value="GDP-mannose 4,6 dehydratase"/>
    <property type="match status" value="1"/>
</dbReference>
<dbReference type="Gene3D" id="3.90.25.10">
    <property type="entry name" value="UDP-galactose 4-epimerase, domain 1"/>
    <property type="match status" value="1"/>
</dbReference>
<evidence type="ECO:0000313" key="10">
    <source>
        <dbReference type="Proteomes" id="UP000199666"/>
    </source>
</evidence>
<dbReference type="RefSeq" id="WP_090991764.1">
    <property type="nucleotide sequence ID" value="NZ_FOPP01000001.1"/>
</dbReference>
<dbReference type="PANTHER" id="PTHR43715">
    <property type="entry name" value="GDP-MANNOSE 4,6-DEHYDRATASE"/>
    <property type="match status" value="1"/>
</dbReference>
<feature type="domain" description="NAD(P)-binding" evidence="8">
    <location>
        <begin position="5"/>
        <end position="352"/>
    </location>
</feature>
<evidence type="ECO:0000256" key="2">
    <source>
        <dbReference type="ARBA" id="ARBA00001937"/>
    </source>
</evidence>
<dbReference type="HAMAP" id="MF_00955">
    <property type="entry name" value="GDP_Man_dehydratase"/>
    <property type="match status" value="1"/>
</dbReference>
<dbReference type="GO" id="GO:0008446">
    <property type="term" value="F:GDP-mannose 4,6-dehydratase activity"/>
    <property type="evidence" value="ECO:0007669"/>
    <property type="project" value="UniProtKB-UniRule"/>
</dbReference>
<evidence type="ECO:0000259" key="8">
    <source>
        <dbReference type="Pfam" id="PF16363"/>
    </source>
</evidence>
<dbReference type="Gene3D" id="3.40.50.720">
    <property type="entry name" value="NAD(P)-binding Rossmann-like Domain"/>
    <property type="match status" value="1"/>
</dbReference>
<dbReference type="Pfam" id="PF16363">
    <property type="entry name" value="GDP_Man_Dehyd"/>
    <property type="match status" value="1"/>
</dbReference>
<dbReference type="GO" id="GO:0070401">
    <property type="term" value="F:NADP+ binding"/>
    <property type="evidence" value="ECO:0007669"/>
    <property type="project" value="UniProtKB-UniRule"/>
</dbReference>